<protein>
    <submittedName>
        <fullName evidence="1">Uncharacterized protein</fullName>
    </submittedName>
</protein>
<accession>A0A9Y1GFM7</accession>
<proteinExistence type="predicted"/>
<evidence type="ECO:0000313" key="2">
    <source>
        <dbReference type="Proteomes" id="UP001230090"/>
    </source>
</evidence>
<gene>
    <name evidence="1" type="ORF">JSS1_003</name>
</gene>
<organism evidence="1 2">
    <name type="scientific">Salmonella phage JSS1</name>
    <dbReference type="NCBI Taxonomy" id="2972748"/>
    <lineage>
        <taxon>Viruses</taxon>
        <taxon>Duplodnaviria</taxon>
        <taxon>Heunggongvirae</taxon>
        <taxon>Uroviricota</taxon>
        <taxon>Caudoviricetes</taxon>
        <taxon>Autographivirales</taxon>
        <taxon>Autotranscriptaviridae</taxon>
        <taxon>Studiervirinae</taxon>
        <taxon>Berlinvirus</taxon>
        <taxon>Berlinvirus JSS1</taxon>
    </lineage>
</organism>
<dbReference type="Proteomes" id="UP001230090">
    <property type="component" value="Segment"/>
</dbReference>
<sequence length="87" mass="9881">MLQHINAANLVHALDAGAQNKALKKGYRSNGTLNAANRRIVRTWRENNLERRKEQERAAWHRRKAKVKAQKLAALEQALTNTLNALS</sequence>
<reference evidence="1 2" key="1">
    <citation type="submission" date="2022-08" db="EMBL/GenBank/DDBJ databases">
        <title>Insights into the inhibition of type I phosphorothioation-dependented restriction-modification system by a multifunctional protein Gp0.7.</title>
        <authorList>
            <person name="Jiang S."/>
            <person name="Chen C."/>
            <person name="Du X."/>
        </authorList>
    </citation>
    <scope>NUCLEOTIDE SEQUENCE [LARGE SCALE GENOMIC DNA]</scope>
</reference>
<evidence type="ECO:0000313" key="1">
    <source>
        <dbReference type="EMBL" id="UVK85906.1"/>
    </source>
</evidence>
<dbReference type="EMBL" id="OP185508">
    <property type="protein sequence ID" value="UVK85906.1"/>
    <property type="molecule type" value="Genomic_DNA"/>
</dbReference>
<keyword evidence="2" id="KW-1185">Reference proteome</keyword>
<name>A0A9Y1GFM7_9CAUD</name>